<dbReference type="InterPro" id="IPR011122">
    <property type="entry name" value="WavE"/>
</dbReference>
<evidence type="ECO:0000313" key="2">
    <source>
        <dbReference type="Proteomes" id="UP000786185"/>
    </source>
</evidence>
<accession>A0AAW4BJV7</accession>
<comment type="caution">
    <text evidence="1">The sequence shown here is derived from an EMBL/GenBank/DDBJ whole genome shotgun (WGS) entry which is preliminary data.</text>
</comment>
<evidence type="ECO:0000313" key="1">
    <source>
        <dbReference type="EMBL" id="MBF4438086.1"/>
    </source>
</evidence>
<dbReference type="AlphaFoldDB" id="A0AAW4BJV7"/>
<dbReference type="Proteomes" id="UP000786185">
    <property type="component" value="Unassembled WGS sequence"/>
</dbReference>
<sequence length="84" mass="9803">DGKPLKLNNNRQMYSTHMGLKAVTTPYAVKLRTDNLLTGRQFVELYQEYADLPRAQNYQFLTQRVLTSSTFFISSHYGHPVHFH</sequence>
<feature type="non-terminal residue" evidence="1">
    <location>
        <position position="1"/>
    </location>
</feature>
<dbReference type="Pfam" id="PF07507">
    <property type="entry name" value="WavE"/>
    <property type="match status" value="1"/>
</dbReference>
<protein>
    <submittedName>
        <fullName evidence="1">LPS biosynthesis protein WavE</fullName>
    </submittedName>
</protein>
<reference evidence="1" key="1">
    <citation type="journal article" date="2021" name="PeerJ">
        <title>Analysis of 44 Vibrio anguillarum genomes reveals high genetic diversity.</title>
        <authorList>
            <person name="Hansen M.J."/>
            <person name="Dalsgaard I."/>
        </authorList>
    </citation>
    <scope>NUCLEOTIDE SEQUENCE</scope>
    <source>
        <strain evidence="1">850617-1/1</strain>
    </source>
</reference>
<name>A0AAW4BJV7_VIBAN</name>
<gene>
    <name evidence="1" type="ORF">ERJ77_27100</name>
</gene>
<dbReference type="EMBL" id="SCLC01001665">
    <property type="protein sequence ID" value="MBF4438086.1"/>
    <property type="molecule type" value="Genomic_DNA"/>
</dbReference>
<organism evidence="1 2">
    <name type="scientific">Vibrio anguillarum</name>
    <name type="common">Listonella anguillarum</name>
    <dbReference type="NCBI Taxonomy" id="55601"/>
    <lineage>
        <taxon>Bacteria</taxon>
        <taxon>Pseudomonadati</taxon>
        <taxon>Pseudomonadota</taxon>
        <taxon>Gammaproteobacteria</taxon>
        <taxon>Vibrionales</taxon>
        <taxon>Vibrionaceae</taxon>
        <taxon>Vibrio</taxon>
    </lineage>
</organism>
<proteinExistence type="predicted"/>
<feature type="non-terminal residue" evidence="1">
    <location>
        <position position="84"/>
    </location>
</feature>